<keyword evidence="3" id="KW-1185">Reference proteome</keyword>
<dbReference type="EMBL" id="JAPUBN010000011">
    <property type="protein sequence ID" value="MCZ2720886.1"/>
    <property type="molecule type" value="Genomic_DNA"/>
</dbReference>
<comment type="caution">
    <text evidence="2">The sequence shown here is derived from an EMBL/GenBank/DDBJ whole genome shotgun (WGS) entry which is preliminary data.</text>
</comment>
<reference evidence="2" key="1">
    <citation type="submission" date="2022-12" db="EMBL/GenBank/DDBJ databases">
        <title>Marinomonas 15G1-11 sp. nov, isolated from marine algae.</title>
        <authorList>
            <person name="Butt M."/>
            <person name="Choi D.G."/>
            <person name="Kim J.M."/>
            <person name="Lee J.K."/>
            <person name="Baek J.H."/>
            <person name="Jeon C.O."/>
        </authorList>
    </citation>
    <scope>NUCLEOTIDE SEQUENCE</scope>
    <source>
        <strain evidence="2">15G1-11</strain>
    </source>
</reference>
<dbReference type="Pfam" id="PF08349">
    <property type="entry name" value="DUF1722"/>
    <property type="match status" value="1"/>
</dbReference>
<name>A0ABT4JRH9_9GAMM</name>
<sequence>MSSKKIAITQLEATLQDIKTEGAPIKVGISSCLLGQNVRFNGGHSRSTYCDNILSNLFAFESFCPEMAAGFGAPRPTLRLEGNPDSPRLAYSNQPGSDVAKAFLAPSANYVETLDHLDGYILMKKSPSCGMSRIKVYQESGHPHAETRSGLFTELLQNKYPYLPIEEEARLNDANLRENFILRVYAHHEFRHEVNAQLSMKALIDFHSRYKYVVMSQSQPAYKALGKLLSGTENMPLIERRDRYFHLFMEALSKPAKRRNHCNTLTHLLGYLKRSVESSVRRDILAVIEQYGRGEVNLTTPITLLQHYLKHYGSEYAKQQRYITPYYPTQLGIRNQI</sequence>
<dbReference type="RefSeq" id="WP_269123131.1">
    <property type="nucleotide sequence ID" value="NZ_JAPUBN010000011.1"/>
</dbReference>
<protein>
    <submittedName>
        <fullName evidence="2">DUF523 and DUF1722 domain-containing protein</fullName>
    </submittedName>
</protein>
<dbReference type="Proteomes" id="UP001149719">
    <property type="component" value="Unassembled WGS sequence"/>
</dbReference>
<dbReference type="Pfam" id="PF04463">
    <property type="entry name" value="2-thiour_desulf"/>
    <property type="match status" value="1"/>
</dbReference>
<evidence type="ECO:0000313" key="2">
    <source>
        <dbReference type="EMBL" id="MCZ2720886.1"/>
    </source>
</evidence>
<dbReference type="InterPro" id="IPR007553">
    <property type="entry name" value="2-thiour_desulf"/>
</dbReference>
<proteinExistence type="predicted"/>
<dbReference type="InterPro" id="IPR013560">
    <property type="entry name" value="DUF1722"/>
</dbReference>
<dbReference type="PANTHER" id="PTHR30087">
    <property type="entry name" value="INNER MEMBRANE PROTEIN"/>
    <property type="match status" value="1"/>
</dbReference>
<gene>
    <name evidence="2" type="ORF">O1D97_04310</name>
</gene>
<organism evidence="2 3">
    <name type="scientific">Marinomonas phaeophyticola</name>
    <dbReference type="NCBI Taxonomy" id="3004091"/>
    <lineage>
        <taxon>Bacteria</taxon>
        <taxon>Pseudomonadati</taxon>
        <taxon>Pseudomonadota</taxon>
        <taxon>Gammaproteobacteria</taxon>
        <taxon>Oceanospirillales</taxon>
        <taxon>Oceanospirillaceae</taxon>
        <taxon>Marinomonas</taxon>
    </lineage>
</organism>
<evidence type="ECO:0000259" key="1">
    <source>
        <dbReference type="Pfam" id="PF08349"/>
    </source>
</evidence>
<dbReference type="PANTHER" id="PTHR30087:SF0">
    <property type="entry name" value="INNER MEMBRANE PROTEIN"/>
    <property type="match status" value="1"/>
</dbReference>
<accession>A0ABT4JRH9</accession>
<feature type="domain" description="DUF1722" evidence="1">
    <location>
        <begin position="211"/>
        <end position="326"/>
    </location>
</feature>
<dbReference type="PIRSF" id="PIRSF037004">
    <property type="entry name" value="UCP037004"/>
    <property type="match status" value="1"/>
</dbReference>
<evidence type="ECO:0000313" key="3">
    <source>
        <dbReference type="Proteomes" id="UP001149719"/>
    </source>
</evidence>
<dbReference type="InterPro" id="IPR017087">
    <property type="entry name" value="UCP037004"/>
</dbReference>